<dbReference type="InterPro" id="IPR016166">
    <property type="entry name" value="FAD-bd_PCMH"/>
</dbReference>
<sequence>MRSSVLLQGWGRSTGSRSAVLGPLTGAALRELLAHPPDGGVLARGAGCSYGDAAQNAGGVVLAPATVPEIRVDALGGTVRAAGSARFTEVLARTVPRGLLLPVLPGTGRLTVGGAVAADVHGKNQRTDGSLANWLESVELLDGTGQVRLLTPDQEEFRATVGGMGLTGVVLAATIRLIPITSTRLRVTSRRVADLDALLAELDGARSRYAVAWIDTTAGGRALGRGIVDLGDHLDGPQPDGGELAFAPARAVRAPRLPVGPFTPLTARAFNELWYRRAPRERTGTQGLPEFFHRLDAVREWNRALGPRGFLQYQFAVPDPAVGLLAEAIAALGRVDAAPFLGTVKRFGPAADCPLSFPLPGWSLAVDMPTAGRRLHDLLDLLDRRVAEAGGRVYLAKDARLGRTAFDAMYGPLDGWRAARARLDPGDTMRSDLGRRLGLCR</sequence>
<reference evidence="2 3" key="1">
    <citation type="submission" date="2018-03" db="EMBL/GenBank/DDBJ databases">
        <title>Bioinformatic expansion and discovery of thiopeptide antibiotics.</title>
        <authorList>
            <person name="Schwalen C.J."/>
            <person name="Hudson G.A."/>
            <person name="Mitchell D.A."/>
        </authorList>
    </citation>
    <scope>NUCLEOTIDE SEQUENCE [LARGE SCALE GENOMIC DNA]</scope>
    <source>
        <strain evidence="2 3">ATCC 21389</strain>
    </source>
</reference>
<dbReference type="PROSITE" id="PS51387">
    <property type="entry name" value="FAD_PCMH"/>
    <property type="match status" value="1"/>
</dbReference>
<evidence type="ECO:0000313" key="2">
    <source>
        <dbReference type="EMBL" id="PYC72076.1"/>
    </source>
</evidence>
<dbReference type="OrthoDB" id="143770at2"/>
<dbReference type="InterPro" id="IPR016169">
    <property type="entry name" value="FAD-bd_PCMH_sub2"/>
</dbReference>
<organism evidence="2 3">
    <name type="scientific">Streptomyces tateyamensis</name>
    <dbReference type="NCBI Taxonomy" id="565073"/>
    <lineage>
        <taxon>Bacteria</taxon>
        <taxon>Bacillati</taxon>
        <taxon>Actinomycetota</taxon>
        <taxon>Actinomycetes</taxon>
        <taxon>Kitasatosporales</taxon>
        <taxon>Streptomycetaceae</taxon>
        <taxon>Streptomyces</taxon>
    </lineage>
</organism>
<feature type="domain" description="FAD-binding PCMH-type" evidence="1">
    <location>
        <begin position="13"/>
        <end position="180"/>
    </location>
</feature>
<evidence type="ECO:0000313" key="3">
    <source>
        <dbReference type="Proteomes" id="UP000248039"/>
    </source>
</evidence>
<dbReference type="RefSeq" id="WP_110672331.1">
    <property type="nucleotide sequence ID" value="NZ_PYBW01000108.1"/>
</dbReference>
<keyword evidence="3" id="KW-1185">Reference proteome</keyword>
<dbReference type="Proteomes" id="UP000248039">
    <property type="component" value="Unassembled WGS sequence"/>
</dbReference>
<gene>
    <name evidence="2" type="ORF">C7C46_25875</name>
</gene>
<dbReference type="Pfam" id="PF01565">
    <property type="entry name" value="FAD_binding_4"/>
    <property type="match status" value="1"/>
</dbReference>
<dbReference type="GO" id="GO:0016899">
    <property type="term" value="F:oxidoreductase activity, acting on the CH-OH group of donors, oxygen as acceptor"/>
    <property type="evidence" value="ECO:0007669"/>
    <property type="project" value="InterPro"/>
</dbReference>
<accession>A0A2V4NJK0</accession>
<dbReference type="SUPFAM" id="SSF56176">
    <property type="entry name" value="FAD-binding/transporter-associated domain-like"/>
    <property type="match status" value="1"/>
</dbReference>
<dbReference type="EMBL" id="PYBW01000108">
    <property type="protein sequence ID" value="PYC72076.1"/>
    <property type="molecule type" value="Genomic_DNA"/>
</dbReference>
<evidence type="ECO:0000259" key="1">
    <source>
        <dbReference type="PROSITE" id="PS51387"/>
    </source>
</evidence>
<dbReference type="InterPro" id="IPR036318">
    <property type="entry name" value="FAD-bd_PCMH-like_sf"/>
</dbReference>
<dbReference type="Gene3D" id="3.30.465.10">
    <property type="match status" value="1"/>
</dbReference>
<proteinExistence type="predicted"/>
<dbReference type="GO" id="GO:0071949">
    <property type="term" value="F:FAD binding"/>
    <property type="evidence" value="ECO:0007669"/>
    <property type="project" value="InterPro"/>
</dbReference>
<dbReference type="PANTHER" id="PTHR43762:SF1">
    <property type="entry name" value="D-ARABINONO-1,4-LACTONE OXIDASE"/>
    <property type="match status" value="1"/>
</dbReference>
<protein>
    <submittedName>
        <fullName evidence="2">Decaprenylphosphoryl-beta-D-ribose oxidase</fullName>
    </submittedName>
</protein>
<name>A0A2V4NJK0_9ACTN</name>
<comment type="caution">
    <text evidence="2">The sequence shown here is derived from an EMBL/GenBank/DDBJ whole genome shotgun (WGS) entry which is preliminary data.</text>
</comment>
<dbReference type="AlphaFoldDB" id="A0A2V4NJK0"/>
<dbReference type="InterPro" id="IPR006094">
    <property type="entry name" value="Oxid_FAD_bind_N"/>
</dbReference>
<dbReference type="PANTHER" id="PTHR43762">
    <property type="entry name" value="L-GULONOLACTONE OXIDASE"/>
    <property type="match status" value="1"/>
</dbReference>
<dbReference type="InterPro" id="IPR010031">
    <property type="entry name" value="FAD_lactone_oxidase-like"/>
</dbReference>